<evidence type="ECO:0000256" key="1">
    <source>
        <dbReference type="ARBA" id="ARBA00001966"/>
    </source>
</evidence>
<dbReference type="PANTHER" id="PTHR30352">
    <property type="entry name" value="PYRUVATE FORMATE-LYASE-ACTIVATING ENZYME"/>
    <property type="match status" value="1"/>
</dbReference>
<keyword evidence="15" id="KW-1185">Reference proteome</keyword>
<keyword evidence="7" id="KW-0479">Metal-binding</keyword>
<dbReference type="InterPro" id="IPR034457">
    <property type="entry name" value="Organic_radical-activating"/>
</dbReference>
<gene>
    <name evidence="14" type="ORF">SAMN02746091_00639</name>
</gene>
<dbReference type="GO" id="GO:0046872">
    <property type="term" value="F:metal ion binding"/>
    <property type="evidence" value="ECO:0007669"/>
    <property type="project" value="UniProtKB-KW"/>
</dbReference>
<comment type="cofactor">
    <cofactor evidence="1">
        <name>[4Fe-4S] cluster</name>
        <dbReference type="ChEBI" id="CHEBI:49883"/>
    </cofactor>
</comment>
<evidence type="ECO:0000256" key="7">
    <source>
        <dbReference type="ARBA" id="ARBA00022723"/>
    </source>
</evidence>
<dbReference type="PANTHER" id="PTHR30352:SF2">
    <property type="entry name" value="ANAEROBIC RIBONUCLEOSIDE-TRIPHOSPHATE REDUCTASE-ACTIVATING PROTEIN"/>
    <property type="match status" value="1"/>
</dbReference>
<sequence length="163" mass="18675">MKLRIAGINRESLVDGPGIRYVIFSQGCIHNCKGCHNKDTHPLDGGYEVELEYIYNDILKNKFIDGVTFSGGDPLIQADKFSILAKMLKEKNIHIICYTGYIFEDIINEKDKLELLKNIDILIDGPFIQEQRTLKKSFVGSTNQRIIDVKKSLENNKIVEIKW</sequence>
<comment type="catalytic activity">
    <reaction evidence="11">
        <text>glycyl-[protein] + reduced [flavodoxin] + S-adenosyl-L-methionine = glycin-2-yl radical-[protein] + semiquinone [flavodoxin] + 5'-deoxyadenosine + L-methionine + H(+)</text>
        <dbReference type="Rhea" id="RHEA:61976"/>
        <dbReference type="Rhea" id="RHEA-COMP:10622"/>
        <dbReference type="Rhea" id="RHEA-COMP:14480"/>
        <dbReference type="Rhea" id="RHEA-COMP:15993"/>
        <dbReference type="Rhea" id="RHEA-COMP:15994"/>
        <dbReference type="ChEBI" id="CHEBI:15378"/>
        <dbReference type="ChEBI" id="CHEBI:17319"/>
        <dbReference type="ChEBI" id="CHEBI:29947"/>
        <dbReference type="ChEBI" id="CHEBI:32722"/>
        <dbReference type="ChEBI" id="CHEBI:57618"/>
        <dbReference type="ChEBI" id="CHEBI:57844"/>
        <dbReference type="ChEBI" id="CHEBI:59789"/>
        <dbReference type="ChEBI" id="CHEBI:140311"/>
    </reaction>
</comment>
<evidence type="ECO:0000256" key="9">
    <source>
        <dbReference type="ARBA" id="ARBA00023004"/>
    </source>
</evidence>
<evidence type="ECO:0000256" key="4">
    <source>
        <dbReference type="ARBA" id="ARBA00014281"/>
    </source>
</evidence>
<dbReference type="EC" id="1.97.1.-" evidence="12"/>
<dbReference type="SFLD" id="SFLDG01066">
    <property type="entry name" value="organic_radical-activating_enz"/>
    <property type="match status" value="1"/>
</dbReference>
<evidence type="ECO:0000256" key="6">
    <source>
        <dbReference type="ARBA" id="ARBA00022691"/>
    </source>
</evidence>
<dbReference type="AlphaFoldDB" id="A0A1M4UF56"/>
<dbReference type="InterPro" id="IPR058240">
    <property type="entry name" value="rSAM_sf"/>
</dbReference>
<dbReference type="Pfam" id="PF13353">
    <property type="entry name" value="Fer4_12"/>
    <property type="match status" value="1"/>
</dbReference>
<dbReference type="SUPFAM" id="SSF102114">
    <property type="entry name" value="Radical SAM enzymes"/>
    <property type="match status" value="1"/>
</dbReference>
<evidence type="ECO:0000256" key="12">
    <source>
        <dbReference type="PIRNR" id="PIRNR000368"/>
    </source>
</evidence>
<keyword evidence="5" id="KW-0004">4Fe-4S</keyword>
<dbReference type="GO" id="GO:0051539">
    <property type="term" value="F:4 iron, 4 sulfur cluster binding"/>
    <property type="evidence" value="ECO:0007669"/>
    <property type="project" value="UniProtKB-KW"/>
</dbReference>
<evidence type="ECO:0000256" key="3">
    <source>
        <dbReference type="ARBA" id="ARBA00009777"/>
    </source>
</evidence>
<dbReference type="Proteomes" id="UP000184423">
    <property type="component" value="Unassembled WGS sequence"/>
</dbReference>
<dbReference type="SFLD" id="SFLDG01063">
    <property type="entry name" value="activating_enzymes__group_1"/>
    <property type="match status" value="1"/>
</dbReference>
<evidence type="ECO:0000256" key="8">
    <source>
        <dbReference type="ARBA" id="ARBA00023002"/>
    </source>
</evidence>
<keyword evidence="9" id="KW-0408">Iron</keyword>
<keyword evidence="8 12" id="KW-0560">Oxidoreductase</keyword>
<dbReference type="NCBIfam" id="TIGR02491">
    <property type="entry name" value="NrdG"/>
    <property type="match status" value="1"/>
</dbReference>
<evidence type="ECO:0000256" key="5">
    <source>
        <dbReference type="ARBA" id="ARBA00022485"/>
    </source>
</evidence>
<name>A0A1M4UF56_9CLOT</name>
<dbReference type="InterPro" id="IPR007197">
    <property type="entry name" value="rSAM"/>
</dbReference>
<dbReference type="InterPro" id="IPR012837">
    <property type="entry name" value="NrdG"/>
</dbReference>
<dbReference type="GO" id="GO:0043365">
    <property type="term" value="F:[formate-C-acetyltransferase]-activating enzyme activity"/>
    <property type="evidence" value="ECO:0007669"/>
    <property type="project" value="InterPro"/>
</dbReference>
<dbReference type="SFLD" id="SFLDF00299">
    <property type="entry name" value="anaerobic_ribonucleoside-triph"/>
    <property type="match status" value="1"/>
</dbReference>
<comment type="similarity">
    <text evidence="3 12">Belongs to the organic radical-activating enzymes family.</text>
</comment>
<dbReference type="SFLD" id="SFLDS00029">
    <property type="entry name" value="Radical_SAM"/>
    <property type="match status" value="1"/>
</dbReference>
<keyword evidence="10" id="KW-0411">Iron-sulfur</keyword>
<evidence type="ECO:0000256" key="11">
    <source>
        <dbReference type="ARBA" id="ARBA00047365"/>
    </source>
</evidence>
<evidence type="ECO:0000313" key="14">
    <source>
        <dbReference type="EMBL" id="SHE55257.1"/>
    </source>
</evidence>
<keyword evidence="6" id="KW-0949">S-adenosyl-L-methionine</keyword>
<dbReference type="GO" id="GO:0004748">
    <property type="term" value="F:ribonucleoside-diphosphate reductase activity, thioredoxin disulfide as acceptor"/>
    <property type="evidence" value="ECO:0007669"/>
    <property type="project" value="TreeGrafter"/>
</dbReference>
<proteinExistence type="inferred from homology"/>
<dbReference type="InterPro" id="IPR013785">
    <property type="entry name" value="Aldolase_TIM"/>
</dbReference>
<feature type="domain" description="Radical SAM core" evidence="13">
    <location>
        <begin position="14"/>
        <end position="163"/>
    </location>
</feature>
<dbReference type="PROSITE" id="PS51918">
    <property type="entry name" value="RADICAL_SAM"/>
    <property type="match status" value="1"/>
</dbReference>
<dbReference type="PIRSF" id="PIRSF000368">
    <property type="entry name" value="NrdG"/>
    <property type="match status" value="1"/>
</dbReference>
<evidence type="ECO:0000313" key="15">
    <source>
        <dbReference type="Proteomes" id="UP000184423"/>
    </source>
</evidence>
<dbReference type="CDD" id="cd01335">
    <property type="entry name" value="Radical_SAM"/>
    <property type="match status" value="1"/>
</dbReference>
<accession>A0A1M4UF56</accession>
<comment type="function">
    <text evidence="2 12">Activation of anaerobic ribonucleoside-triphosphate reductase under anaerobic conditions by generation of an organic free radical, using S-adenosylmethionine and reduced flavodoxin as cosubstrates to produce 5'-deoxy-adenosine.</text>
</comment>
<evidence type="ECO:0000259" key="13">
    <source>
        <dbReference type="PROSITE" id="PS51918"/>
    </source>
</evidence>
<organism evidence="14 15">
    <name type="scientific">Caloramator proteoclasticus DSM 10124</name>
    <dbReference type="NCBI Taxonomy" id="1121262"/>
    <lineage>
        <taxon>Bacteria</taxon>
        <taxon>Bacillati</taxon>
        <taxon>Bacillota</taxon>
        <taxon>Clostridia</taxon>
        <taxon>Eubacteriales</taxon>
        <taxon>Clostridiaceae</taxon>
        <taxon>Caloramator</taxon>
    </lineage>
</organism>
<dbReference type="PROSITE" id="PS01087">
    <property type="entry name" value="RADICAL_ACTIVATING"/>
    <property type="match status" value="1"/>
</dbReference>
<dbReference type="EMBL" id="FQVG01000007">
    <property type="protein sequence ID" value="SHE55257.1"/>
    <property type="molecule type" value="Genomic_DNA"/>
</dbReference>
<evidence type="ECO:0000256" key="2">
    <source>
        <dbReference type="ARBA" id="ARBA00003852"/>
    </source>
</evidence>
<dbReference type="RefSeq" id="WP_370882838.1">
    <property type="nucleotide sequence ID" value="NZ_FQVG01000007.1"/>
</dbReference>
<reference evidence="15" key="1">
    <citation type="submission" date="2016-11" db="EMBL/GenBank/DDBJ databases">
        <authorList>
            <person name="Varghese N."/>
            <person name="Submissions S."/>
        </authorList>
    </citation>
    <scope>NUCLEOTIDE SEQUENCE [LARGE SCALE GENOMIC DNA]</scope>
    <source>
        <strain evidence="15">DSM 10124</strain>
    </source>
</reference>
<dbReference type="InterPro" id="IPR001989">
    <property type="entry name" value="Radical_activat_CS"/>
</dbReference>
<evidence type="ECO:0000256" key="10">
    <source>
        <dbReference type="ARBA" id="ARBA00023014"/>
    </source>
</evidence>
<protein>
    <recommendedName>
        <fullName evidence="4 12">Anaerobic ribonucleoside-triphosphate reductase-activating protein</fullName>
        <ecNumber evidence="12">1.97.1.-</ecNumber>
    </recommendedName>
</protein>
<dbReference type="Gene3D" id="3.20.20.70">
    <property type="entry name" value="Aldolase class I"/>
    <property type="match status" value="1"/>
</dbReference>